<keyword evidence="4" id="KW-1185">Reference proteome</keyword>
<dbReference type="PANTHER" id="PTHR26379">
    <property type="entry name" value="BTB/POZ AND MATH DOMAIN-CONTAINING PROTEIN 1"/>
    <property type="match status" value="1"/>
</dbReference>
<protein>
    <recommendedName>
        <fullName evidence="2">BPM/SPOP BACK domain-containing protein</fullName>
    </recommendedName>
</protein>
<name>A0A811R407_9POAL</name>
<dbReference type="Gene3D" id="1.25.40.420">
    <property type="match status" value="1"/>
</dbReference>
<dbReference type="PANTHER" id="PTHR26379:SF469">
    <property type="entry name" value="MAB1"/>
    <property type="match status" value="1"/>
</dbReference>
<organism evidence="3 4">
    <name type="scientific">Miscanthus lutarioriparius</name>
    <dbReference type="NCBI Taxonomy" id="422564"/>
    <lineage>
        <taxon>Eukaryota</taxon>
        <taxon>Viridiplantae</taxon>
        <taxon>Streptophyta</taxon>
        <taxon>Embryophyta</taxon>
        <taxon>Tracheophyta</taxon>
        <taxon>Spermatophyta</taxon>
        <taxon>Magnoliopsida</taxon>
        <taxon>Liliopsida</taxon>
        <taxon>Poales</taxon>
        <taxon>Poaceae</taxon>
        <taxon>PACMAD clade</taxon>
        <taxon>Panicoideae</taxon>
        <taxon>Andropogonodae</taxon>
        <taxon>Andropogoneae</taxon>
        <taxon>Saccharinae</taxon>
        <taxon>Miscanthus</taxon>
    </lineage>
</organism>
<evidence type="ECO:0000313" key="3">
    <source>
        <dbReference type="EMBL" id="CAD6264787.1"/>
    </source>
</evidence>
<comment type="similarity">
    <text evidence="1">Belongs to the Tdpoz family.</text>
</comment>
<dbReference type="GO" id="GO:0016567">
    <property type="term" value="P:protein ubiquitination"/>
    <property type="evidence" value="ECO:0007669"/>
    <property type="project" value="InterPro"/>
</dbReference>
<dbReference type="SUPFAM" id="SSF49599">
    <property type="entry name" value="TRAF domain-like"/>
    <property type="match status" value="1"/>
</dbReference>
<gene>
    <name evidence="3" type="ORF">NCGR_LOCUS48092</name>
</gene>
<accession>A0A811R407</accession>
<feature type="domain" description="BPM/SPOP BACK" evidence="2">
    <location>
        <begin position="104"/>
        <end position="157"/>
    </location>
</feature>
<dbReference type="AlphaFoldDB" id="A0A811R407"/>
<evidence type="ECO:0000259" key="2">
    <source>
        <dbReference type="Pfam" id="PF24570"/>
    </source>
</evidence>
<evidence type="ECO:0000256" key="1">
    <source>
        <dbReference type="ARBA" id="ARBA00010846"/>
    </source>
</evidence>
<sequence length="163" mass="18266">MSASVFDSCSFTHQFKLNFLETKKVAIGHSVSSEDIFAGGHLWRIYCYPRGVRTEENVKVVHEDRLEVPPLDMGTHLGLLLDCAEGSDVSFIVDDLWHNMSVDTVAATLSCDETYNCPQLKKNCTDFIAGEKNFKKFVLTDGFVQLAQQFPSILDELREKVGA</sequence>
<dbReference type="InterPro" id="IPR045005">
    <property type="entry name" value="BPM1-6"/>
</dbReference>
<proteinExistence type="inferred from homology"/>
<dbReference type="Proteomes" id="UP000604825">
    <property type="component" value="Unassembled WGS sequence"/>
</dbReference>
<dbReference type="InterPro" id="IPR056423">
    <property type="entry name" value="BACK_BPM_SPOP"/>
</dbReference>
<comment type="caution">
    <text evidence="3">The sequence shown here is derived from an EMBL/GenBank/DDBJ whole genome shotgun (WGS) entry which is preliminary data.</text>
</comment>
<dbReference type="OrthoDB" id="685261at2759"/>
<dbReference type="Pfam" id="PF24570">
    <property type="entry name" value="BACK_BPM_SPOP"/>
    <property type="match status" value="1"/>
</dbReference>
<reference evidence="3" key="1">
    <citation type="submission" date="2020-10" db="EMBL/GenBank/DDBJ databases">
        <authorList>
            <person name="Han B."/>
            <person name="Lu T."/>
            <person name="Zhao Q."/>
            <person name="Huang X."/>
            <person name="Zhao Y."/>
        </authorList>
    </citation>
    <scope>NUCLEOTIDE SEQUENCE</scope>
</reference>
<dbReference type="EMBL" id="CAJGYO010000013">
    <property type="protein sequence ID" value="CAD6264787.1"/>
    <property type="molecule type" value="Genomic_DNA"/>
</dbReference>
<evidence type="ECO:0000313" key="4">
    <source>
        <dbReference type="Proteomes" id="UP000604825"/>
    </source>
</evidence>